<keyword evidence="6" id="KW-1185">Reference proteome</keyword>
<dbReference type="KEGG" id="ceh:CEW89_00390"/>
<evidence type="ECO:0000256" key="2">
    <source>
        <dbReference type="ARBA" id="ARBA00023125"/>
    </source>
</evidence>
<dbReference type="Pfam" id="PF00392">
    <property type="entry name" value="GntR"/>
    <property type="match status" value="1"/>
</dbReference>
<dbReference type="OrthoDB" id="8638122at2"/>
<dbReference type="SUPFAM" id="SSF46785">
    <property type="entry name" value="Winged helix' DNA-binding domain"/>
    <property type="match status" value="1"/>
</dbReference>
<dbReference type="PROSITE" id="PS50949">
    <property type="entry name" value="HTH_GNTR"/>
    <property type="match status" value="1"/>
</dbReference>
<dbReference type="PANTHER" id="PTHR43537:SF45">
    <property type="entry name" value="GNTR FAMILY REGULATORY PROTEIN"/>
    <property type="match status" value="1"/>
</dbReference>
<evidence type="ECO:0000259" key="4">
    <source>
        <dbReference type="PROSITE" id="PS50949"/>
    </source>
</evidence>
<dbReference type="SUPFAM" id="SSF48008">
    <property type="entry name" value="GntR ligand-binding domain-like"/>
    <property type="match status" value="1"/>
</dbReference>
<keyword evidence="2" id="KW-0238">DNA-binding</keyword>
<dbReference type="InterPro" id="IPR036390">
    <property type="entry name" value="WH_DNA-bd_sf"/>
</dbReference>
<dbReference type="PANTHER" id="PTHR43537">
    <property type="entry name" value="TRANSCRIPTIONAL REGULATOR, GNTR FAMILY"/>
    <property type="match status" value="1"/>
</dbReference>
<sequence>MTKTKEKKADHPPLKRGSGVTHVYETLRNEIIELKLTPGSPIDEVQLSERFSLSRTPIREALVRLAAEGLITTLTNRATIVSNIDFLNLADFFDALTLMYRVTTRLAAQKHRPEHIAEIQAFQDAFAQTVAEQDVLGMIASNRDFHVAIARAGGNRYYIELFTRLLDEGRRILRLYYSSFNDKLPQQYVTEHEDMIAAIVARDVSRADELARIHADQIVLQIQSYISADTRPNATLSL</sequence>
<evidence type="ECO:0000313" key="6">
    <source>
        <dbReference type="Proteomes" id="UP000217935"/>
    </source>
</evidence>
<dbReference type="STRING" id="1758178.GCA_001550095_00751"/>
<dbReference type="SMART" id="SM00345">
    <property type="entry name" value="HTH_GNTR"/>
    <property type="match status" value="1"/>
</dbReference>
<dbReference type="AlphaFoldDB" id="A0A291G7Y6"/>
<dbReference type="Proteomes" id="UP000217935">
    <property type="component" value="Chromosome"/>
</dbReference>
<dbReference type="SMART" id="SM00895">
    <property type="entry name" value="FCD"/>
    <property type="match status" value="1"/>
</dbReference>
<dbReference type="GO" id="GO:0003677">
    <property type="term" value="F:DNA binding"/>
    <property type="evidence" value="ECO:0007669"/>
    <property type="project" value="UniProtKB-KW"/>
</dbReference>
<dbReference type="RefSeq" id="WP_066705406.1">
    <property type="nucleotide sequence ID" value="NZ_CP022196.1"/>
</dbReference>
<proteinExistence type="predicted"/>
<dbReference type="Gene3D" id="1.20.120.530">
    <property type="entry name" value="GntR ligand-binding domain-like"/>
    <property type="match status" value="1"/>
</dbReference>
<dbReference type="CDD" id="cd07377">
    <property type="entry name" value="WHTH_GntR"/>
    <property type="match status" value="1"/>
</dbReference>
<dbReference type="EMBL" id="CP022196">
    <property type="protein sequence ID" value="ATG46162.1"/>
    <property type="molecule type" value="Genomic_DNA"/>
</dbReference>
<evidence type="ECO:0000256" key="3">
    <source>
        <dbReference type="ARBA" id="ARBA00023163"/>
    </source>
</evidence>
<organism evidence="5 6">
    <name type="scientific">Celeribacter ethanolicus</name>
    <dbReference type="NCBI Taxonomy" id="1758178"/>
    <lineage>
        <taxon>Bacteria</taxon>
        <taxon>Pseudomonadati</taxon>
        <taxon>Pseudomonadota</taxon>
        <taxon>Alphaproteobacteria</taxon>
        <taxon>Rhodobacterales</taxon>
        <taxon>Roseobacteraceae</taxon>
        <taxon>Celeribacter</taxon>
    </lineage>
</organism>
<keyword evidence="3" id="KW-0804">Transcription</keyword>
<dbReference type="InterPro" id="IPR036388">
    <property type="entry name" value="WH-like_DNA-bd_sf"/>
</dbReference>
<gene>
    <name evidence="5" type="ORF">CEW89_00390</name>
</gene>
<accession>A0A291G7Y6</accession>
<protein>
    <submittedName>
        <fullName evidence="5">GntR family transcriptional regulator</fullName>
    </submittedName>
</protein>
<dbReference type="Pfam" id="PF07729">
    <property type="entry name" value="FCD"/>
    <property type="match status" value="1"/>
</dbReference>
<dbReference type="InterPro" id="IPR008920">
    <property type="entry name" value="TF_FadR/GntR_C"/>
</dbReference>
<evidence type="ECO:0000313" key="5">
    <source>
        <dbReference type="EMBL" id="ATG46162.1"/>
    </source>
</evidence>
<reference evidence="5 6" key="1">
    <citation type="submission" date="2017-06" db="EMBL/GenBank/DDBJ databases">
        <title>Celeribacter sp. TSPH2 complete genome sequence.</title>
        <authorList>
            <person name="Woo J.-H."/>
            <person name="Kim H.-S."/>
        </authorList>
    </citation>
    <scope>NUCLEOTIDE SEQUENCE [LARGE SCALE GENOMIC DNA]</scope>
    <source>
        <strain evidence="5 6">TSPH2</strain>
    </source>
</reference>
<dbReference type="InterPro" id="IPR000524">
    <property type="entry name" value="Tscrpt_reg_HTH_GntR"/>
</dbReference>
<dbReference type="Gene3D" id="1.10.10.10">
    <property type="entry name" value="Winged helix-like DNA-binding domain superfamily/Winged helix DNA-binding domain"/>
    <property type="match status" value="1"/>
</dbReference>
<name>A0A291G7Y6_9RHOB</name>
<keyword evidence="1" id="KW-0805">Transcription regulation</keyword>
<dbReference type="GO" id="GO:0003700">
    <property type="term" value="F:DNA-binding transcription factor activity"/>
    <property type="evidence" value="ECO:0007669"/>
    <property type="project" value="InterPro"/>
</dbReference>
<evidence type="ECO:0000256" key="1">
    <source>
        <dbReference type="ARBA" id="ARBA00023015"/>
    </source>
</evidence>
<feature type="domain" description="HTH gntR-type" evidence="4">
    <location>
        <begin position="17"/>
        <end position="84"/>
    </location>
</feature>
<dbReference type="PRINTS" id="PR00035">
    <property type="entry name" value="HTHGNTR"/>
</dbReference>
<dbReference type="InterPro" id="IPR011711">
    <property type="entry name" value="GntR_C"/>
</dbReference>